<proteinExistence type="predicted"/>
<evidence type="ECO:0000313" key="3">
    <source>
        <dbReference type="Proteomes" id="UP000199028"/>
    </source>
</evidence>
<dbReference type="AlphaFoldDB" id="A0A1H9CLR1"/>
<dbReference type="PROSITE" id="PS51257">
    <property type="entry name" value="PROKAR_LIPOPROTEIN"/>
    <property type="match status" value="1"/>
</dbReference>
<keyword evidence="1" id="KW-0732">Signal</keyword>
<feature type="chain" id="PRO_5011434736" evidence="1">
    <location>
        <begin position="28"/>
        <end position="332"/>
    </location>
</feature>
<accession>A0A1H9CLR1</accession>
<keyword evidence="3" id="KW-1185">Reference proteome</keyword>
<evidence type="ECO:0000256" key="1">
    <source>
        <dbReference type="SAM" id="SignalP"/>
    </source>
</evidence>
<dbReference type="RefSeq" id="WP_143086596.1">
    <property type="nucleotide sequence ID" value="NZ_FOFT01000001.1"/>
</dbReference>
<evidence type="ECO:0000313" key="2">
    <source>
        <dbReference type="EMBL" id="SEQ01623.1"/>
    </source>
</evidence>
<dbReference type="EMBL" id="FOFT01000001">
    <property type="protein sequence ID" value="SEQ01623.1"/>
    <property type="molecule type" value="Genomic_DNA"/>
</dbReference>
<reference evidence="3" key="1">
    <citation type="submission" date="2016-10" db="EMBL/GenBank/DDBJ databases">
        <authorList>
            <person name="Varghese N."/>
            <person name="Submissions S."/>
        </authorList>
    </citation>
    <scope>NUCLEOTIDE SEQUENCE [LARGE SCALE GENOMIC DNA]</scope>
    <source>
        <strain evidence="3">CGMCC 4.578</strain>
    </source>
</reference>
<gene>
    <name evidence="2" type="ORF">SAMN05216195_101808</name>
</gene>
<dbReference type="OrthoDB" id="3636049at2"/>
<dbReference type="Proteomes" id="UP000199028">
    <property type="component" value="Unassembled WGS sequence"/>
</dbReference>
<protein>
    <submittedName>
        <fullName evidence="2">Uncharacterized protein</fullName>
    </submittedName>
</protein>
<name>A0A1H9CLR1_9PSEU</name>
<sequence>MRRGRVFAGLMTVLAVASATVAPQAVAAACQYTVQDLPLPAVAFQAEMTGSSTNNSRIVGVRGETGSKYGLLWVNNVLREMPGVSQTDVIPAAVNNVSVVAGRQEHRPAGSDSVTFKAFRYEAGVYTMLETEPGEQSWALGINDAGDVVGLVAPQFTYSYATVVMWPRSGPRKTFGVGYPRGIDAQRRIVMLADSSSISRESGWVVDTDTGAKVELPGAQSPLVFDNGRVLNFERLNDRESQITEWDLTGTKVAAHAGGVRPFGRNGSGTVFGTDRSLAPTLWRPSGRTVVQAPFLPMWDHYGEITDAATLIGTYTNADRHLRPARWLWVCS</sequence>
<feature type="signal peptide" evidence="1">
    <location>
        <begin position="1"/>
        <end position="27"/>
    </location>
</feature>
<organism evidence="2 3">
    <name type="scientific">Lentzea flaviverrucosa</name>
    <dbReference type="NCBI Taxonomy" id="200379"/>
    <lineage>
        <taxon>Bacteria</taxon>
        <taxon>Bacillati</taxon>
        <taxon>Actinomycetota</taxon>
        <taxon>Actinomycetes</taxon>
        <taxon>Pseudonocardiales</taxon>
        <taxon>Pseudonocardiaceae</taxon>
        <taxon>Lentzea</taxon>
    </lineage>
</organism>